<evidence type="ECO:0000313" key="3">
    <source>
        <dbReference type="EMBL" id="AKG07407.1"/>
    </source>
</evidence>
<accession>A0AAC8PW15</accession>
<gene>
    <name evidence="3" type="ORF">AAX06_03610</name>
</gene>
<dbReference type="InterPro" id="IPR050272">
    <property type="entry name" value="Isochorismatase-like_hydrls"/>
</dbReference>
<dbReference type="InterPro" id="IPR006311">
    <property type="entry name" value="TAT_signal"/>
</dbReference>
<proteinExistence type="predicted"/>
<dbReference type="RefSeq" id="WP_046696912.1">
    <property type="nucleotide sequence ID" value="NZ_CP011376.1"/>
</dbReference>
<dbReference type="PANTHER" id="PTHR43540:SF16">
    <property type="entry name" value="ISOCHORISMATASE-LIKE DOMAIN-CONTAINING PROTEIN"/>
    <property type="match status" value="1"/>
</dbReference>
<dbReference type="CDD" id="cd00431">
    <property type="entry name" value="cysteine_hydrolases"/>
    <property type="match status" value="1"/>
</dbReference>
<dbReference type="SUPFAM" id="SSF52499">
    <property type="entry name" value="Isochorismatase-like hydrolases"/>
    <property type="match status" value="1"/>
</dbReference>
<dbReference type="InterPro" id="IPR000868">
    <property type="entry name" value="Isochorismatase-like_dom"/>
</dbReference>
<reference evidence="3 4" key="1">
    <citation type="submission" date="2015-05" db="EMBL/GenBank/DDBJ databases">
        <authorList>
            <person name="Dickey A."/>
            <person name="Clawson M."/>
            <person name="Bono J."/>
            <person name="Loy J.D."/>
        </authorList>
    </citation>
    <scope>NUCLEOTIDE SEQUENCE [LARGE SCALE GENOMIC DNA]</scope>
    <source>
        <strain evidence="3 4">22581</strain>
    </source>
</reference>
<evidence type="ECO:0000256" key="1">
    <source>
        <dbReference type="ARBA" id="ARBA00022801"/>
    </source>
</evidence>
<sequence length="285" mass="31467">MQNTDLDQSPTANDSVQIDKNRRDALGFGTIAMAAGVMGALGIGSNANAKTATATDPYAEPKQYGLERPGMTINPKRVALVVVDPQNDFLSPNGVMWEVLKDSIQQNNTVENIETLFKAAKKVNMPVFVSSHYYYPTDHQWQFMAPGENFMHKTNMFARKGAYTMEGFEGSGADFVERYKKYIYDGKTVIASPHKIFGPETNDVVLQLRKHKIDQVILAGMAANLCIESHLRELVEQGFEVAVIKDATAGPRIPEGDGYLAALINYRIIANDLWTTKEAVVKMGA</sequence>
<protein>
    <submittedName>
        <fullName evidence="3">Isochorismatase</fullName>
    </submittedName>
</protein>
<evidence type="ECO:0000259" key="2">
    <source>
        <dbReference type="Pfam" id="PF00857"/>
    </source>
</evidence>
<evidence type="ECO:0000313" key="4">
    <source>
        <dbReference type="Proteomes" id="UP000077465"/>
    </source>
</evidence>
<dbReference type="GO" id="GO:0016787">
    <property type="term" value="F:hydrolase activity"/>
    <property type="evidence" value="ECO:0007669"/>
    <property type="project" value="UniProtKB-KW"/>
</dbReference>
<dbReference type="Proteomes" id="UP000077465">
    <property type="component" value="Chromosome"/>
</dbReference>
<organism evidence="3 4">
    <name type="scientific">Moraxella bovoculi</name>
    <dbReference type="NCBI Taxonomy" id="386891"/>
    <lineage>
        <taxon>Bacteria</taxon>
        <taxon>Pseudomonadati</taxon>
        <taxon>Pseudomonadota</taxon>
        <taxon>Gammaproteobacteria</taxon>
        <taxon>Moraxellales</taxon>
        <taxon>Moraxellaceae</taxon>
        <taxon>Moraxella</taxon>
    </lineage>
</organism>
<dbReference type="InterPro" id="IPR036380">
    <property type="entry name" value="Isochorismatase-like_sf"/>
</dbReference>
<dbReference type="Pfam" id="PF00857">
    <property type="entry name" value="Isochorismatase"/>
    <property type="match status" value="1"/>
</dbReference>
<dbReference type="PANTHER" id="PTHR43540">
    <property type="entry name" value="PEROXYUREIDOACRYLATE/UREIDOACRYLATE AMIDOHYDROLASE-RELATED"/>
    <property type="match status" value="1"/>
</dbReference>
<dbReference type="AlphaFoldDB" id="A0AAC8PW15"/>
<dbReference type="PROSITE" id="PS51318">
    <property type="entry name" value="TAT"/>
    <property type="match status" value="1"/>
</dbReference>
<name>A0AAC8PW15_9GAMM</name>
<dbReference type="EMBL" id="CP011376">
    <property type="protein sequence ID" value="AKG07407.1"/>
    <property type="molecule type" value="Genomic_DNA"/>
</dbReference>
<feature type="domain" description="Isochorismatase-like" evidence="2">
    <location>
        <begin position="79"/>
        <end position="251"/>
    </location>
</feature>
<dbReference type="Gene3D" id="3.40.50.850">
    <property type="entry name" value="Isochorismatase-like"/>
    <property type="match status" value="1"/>
</dbReference>
<keyword evidence="1" id="KW-0378">Hydrolase</keyword>